<dbReference type="PANTHER" id="PTHR45266:SF3">
    <property type="entry name" value="OXALOACETATE DECARBOXYLASE ALPHA CHAIN"/>
    <property type="match status" value="1"/>
</dbReference>
<organism evidence="3 5">
    <name type="scientific">Candidatus Nitrosopelagicus brevis</name>
    <dbReference type="NCBI Taxonomy" id="1410606"/>
    <lineage>
        <taxon>Archaea</taxon>
        <taxon>Nitrososphaerota</taxon>
    </lineage>
</organism>
<dbReference type="STRING" id="1410606.T478_1174"/>
<reference evidence="3 5" key="1">
    <citation type="journal article" date="2015" name="Proc. Natl. Acad. Sci. U.S.A.">
        <title>Genomic and proteomic characterization of "Candidatus Nitrosopelagicus brevis": An ammonia-oxidizing archaeon from the open ocean.</title>
        <authorList>
            <person name="Santoro A.E."/>
            <person name="Dupont C.L."/>
            <person name="Richter R.A."/>
            <person name="Craig M.T."/>
            <person name="Carini P."/>
            <person name="McIlvin M.R."/>
            <person name="Yang Y."/>
            <person name="Orsi W.D."/>
            <person name="Moran D.M."/>
            <person name="Saito M.A."/>
        </authorList>
    </citation>
    <scope>NUCLEOTIDE SEQUENCE [LARGE SCALE GENOMIC DNA]</scope>
    <source>
        <strain evidence="3">CN25</strain>
        <strain evidence="5">V2</strain>
    </source>
</reference>
<dbReference type="Gene3D" id="2.40.50.100">
    <property type="match status" value="1"/>
</dbReference>
<keyword evidence="1" id="KW-0092">Biotin</keyword>
<evidence type="ECO:0000313" key="3">
    <source>
        <dbReference type="EMBL" id="AJA92075.1"/>
    </source>
</evidence>
<evidence type="ECO:0000259" key="2">
    <source>
        <dbReference type="PROSITE" id="PS50968"/>
    </source>
</evidence>
<keyword evidence="6" id="KW-1185">Reference proteome</keyword>
<dbReference type="SUPFAM" id="SSF51230">
    <property type="entry name" value="Single hybrid motif"/>
    <property type="match status" value="1"/>
</dbReference>
<evidence type="ECO:0000313" key="5">
    <source>
        <dbReference type="Proteomes" id="UP000030944"/>
    </source>
</evidence>
<dbReference type="InterPro" id="IPR011053">
    <property type="entry name" value="Single_hybrid_motif"/>
</dbReference>
<proteinExistence type="predicted"/>
<name>A0A0A7V5X5_9ARCH</name>
<dbReference type="EMBL" id="CP007026">
    <property type="protein sequence ID" value="AJA92075.1"/>
    <property type="molecule type" value="Genomic_DNA"/>
</dbReference>
<dbReference type="PANTHER" id="PTHR45266">
    <property type="entry name" value="OXALOACETATE DECARBOXYLASE ALPHA CHAIN"/>
    <property type="match status" value="1"/>
</dbReference>
<feature type="domain" description="Lipoyl-binding" evidence="2">
    <location>
        <begin position="93"/>
        <end position="170"/>
    </location>
</feature>
<evidence type="ECO:0000256" key="1">
    <source>
        <dbReference type="ARBA" id="ARBA00023267"/>
    </source>
</evidence>
<dbReference type="FunFam" id="2.40.50.100:FF:000003">
    <property type="entry name" value="Acetyl-CoA carboxylase biotin carboxyl carrier protein"/>
    <property type="match status" value="1"/>
</dbReference>
<dbReference type="EMBL" id="LXWN01000001">
    <property type="protein sequence ID" value="PTL88512.1"/>
    <property type="molecule type" value="Genomic_DNA"/>
</dbReference>
<protein>
    <submittedName>
        <fullName evidence="4">Acetyl-CoA carboxylase biotin carboxyl carrier protein subunit</fullName>
    </submittedName>
    <submittedName>
        <fullName evidence="3">Biotin-requiring enzyme</fullName>
    </submittedName>
</protein>
<dbReference type="Proteomes" id="UP000030944">
    <property type="component" value="Chromosome"/>
</dbReference>
<dbReference type="Pfam" id="PF00364">
    <property type="entry name" value="Biotin_lipoyl"/>
    <property type="match status" value="1"/>
</dbReference>
<reference evidence="4 6" key="3">
    <citation type="submission" date="2018-04" db="EMBL/GenBank/DDBJ databases">
        <title>Transcriptomics of ammonia oxidizing archaea.</title>
        <authorList>
            <person name="Carini P."/>
        </authorList>
    </citation>
    <scope>NUCLEOTIDE SEQUENCE [LARGE SCALE GENOMIC DNA]</scope>
    <source>
        <strain evidence="4 6">U25</strain>
    </source>
</reference>
<accession>A0A0A7V5X5</accession>
<evidence type="ECO:0000313" key="4">
    <source>
        <dbReference type="EMBL" id="PTL88512.1"/>
    </source>
</evidence>
<dbReference type="GeneID" id="24817055"/>
<dbReference type="Proteomes" id="UP000241022">
    <property type="component" value="Unassembled WGS sequence"/>
</dbReference>
<dbReference type="KEGG" id="nbv:T478_1174"/>
<dbReference type="HOGENOM" id="CLU_016733_5_1_2"/>
<gene>
    <name evidence="4" type="ORF">A7X95_03695</name>
    <name evidence="3" type="ORF">T478_1174</name>
</gene>
<evidence type="ECO:0000313" key="6">
    <source>
        <dbReference type="Proteomes" id="UP000241022"/>
    </source>
</evidence>
<dbReference type="InterPro" id="IPR050709">
    <property type="entry name" value="Biotin_Carboxyl_Carrier/Decarb"/>
</dbReference>
<reference evidence="4" key="2">
    <citation type="submission" date="2016-05" db="EMBL/GenBank/DDBJ databases">
        <authorList>
            <person name="Lavstsen T."/>
            <person name="Jespersen J.S."/>
        </authorList>
    </citation>
    <scope>NUCLEOTIDE SEQUENCE [LARGE SCALE GENOMIC DNA]</scope>
    <source>
        <strain evidence="4">U25</strain>
    </source>
</reference>
<dbReference type="OrthoDB" id="6555at2157"/>
<dbReference type="CDD" id="cd06850">
    <property type="entry name" value="biotinyl_domain"/>
    <property type="match status" value="1"/>
</dbReference>
<dbReference type="AlphaFoldDB" id="A0A0A7V5X5"/>
<dbReference type="InterPro" id="IPR000089">
    <property type="entry name" value="Biotin_lipoyl"/>
</dbReference>
<sequence>MKYKVQDSDEVVDGEILEKLSKDEYKIKIKDNEYVVKILHTDSNVMEFVLNNEFHSVRYVDSQTSEMNFIVDGSSMSVNMNSHLDDIVFKNSGGSDSSAGQSTLRSQIPGKVVSIDVEDGAEVKKGDTVCTLESMKMQVAVKAQKDGIVKGIKIKEGNSVNKNDVIADIE</sequence>
<dbReference type="RefSeq" id="WP_048105929.1">
    <property type="nucleotide sequence ID" value="NZ_CP007026.1"/>
</dbReference>
<dbReference type="PROSITE" id="PS50968">
    <property type="entry name" value="BIOTINYL_LIPOYL"/>
    <property type="match status" value="1"/>
</dbReference>